<accession>A0ABT9WRF6</accession>
<keyword evidence="2" id="KW-1185">Reference proteome</keyword>
<dbReference type="PANTHER" id="PTHR35368">
    <property type="entry name" value="HYDROPEROXIDE REDUCTASE"/>
    <property type="match status" value="1"/>
</dbReference>
<organism evidence="1 2">
    <name type="scientific">Bacillus chungangensis</name>
    <dbReference type="NCBI Taxonomy" id="587633"/>
    <lineage>
        <taxon>Bacteria</taxon>
        <taxon>Bacillati</taxon>
        <taxon>Bacillota</taxon>
        <taxon>Bacilli</taxon>
        <taxon>Bacillales</taxon>
        <taxon>Bacillaceae</taxon>
        <taxon>Bacillus</taxon>
    </lineage>
</organism>
<evidence type="ECO:0000313" key="2">
    <source>
        <dbReference type="Proteomes" id="UP001223586"/>
    </source>
</evidence>
<dbReference type="RefSeq" id="WP_307228193.1">
    <property type="nucleotide sequence ID" value="NZ_JAUSTT010000007.1"/>
</dbReference>
<dbReference type="InterPro" id="IPR052924">
    <property type="entry name" value="OsmC/Ohr_hydroprdx_reductase"/>
</dbReference>
<dbReference type="InterPro" id="IPR003718">
    <property type="entry name" value="OsmC/Ohr_fam"/>
</dbReference>
<protein>
    <submittedName>
        <fullName evidence="1">OsmC-like protein</fullName>
    </submittedName>
</protein>
<dbReference type="Proteomes" id="UP001223586">
    <property type="component" value="Unassembled WGS sequence"/>
</dbReference>
<gene>
    <name evidence="1" type="ORF">J2S08_001518</name>
</gene>
<dbReference type="InterPro" id="IPR015946">
    <property type="entry name" value="KH_dom-like_a/b"/>
</dbReference>
<proteinExistence type="predicted"/>
<dbReference type="InterPro" id="IPR036102">
    <property type="entry name" value="OsmC/Ohrsf"/>
</dbReference>
<comment type="caution">
    <text evidence="1">The sequence shown here is derived from an EMBL/GenBank/DDBJ whole genome shotgun (WGS) entry which is preliminary data.</text>
</comment>
<dbReference type="Gene3D" id="3.30.300.20">
    <property type="match status" value="1"/>
</dbReference>
<evidence type="ECO:0000313" key="1">
    <source>
        <dbReference type="EMBL" id="MDQ0175684.1"/>
    </source>
</evidence>
<dbReference type="EMBL" id="JAUSTT010000007">
    <property type="protein sequence ID" value="MDQ0175684.1"/>
    <property type="molecule type" value="Genomic_DNA"/>
</dbReference>
<sequence>MAKVKFSTNVKWSGNKVLSVADINGKEVIIDEPASLGGTDQGPNPVEYLLAALGGCINVVIVTFARKFKVVVEDVQTYVEGDLDTDGFLGKNPDVRPGYQEIRYHIDITSSSPEENIQALIAHAEKMCPVKDSLKAVPIVSIKKPE</sequence>
<dbReference type="SUPFAM" id="SSF82784">
    <property type="entry name" value="OsmC-like"/>
    <property type="match status" value="1"/>
</dbReference>
<dbReference type="PANTHER" id="PTHR35368:SF1">
    <property type="entry name" value="HYDROPEROXIDE REDUCTASE"/>
    <property type="match status" value="1"/>
</dbReference>
<reference evidence="1 2" key="1">
    <citation type="submission" date="2023-07" db="EMBL/GenBank/DDBJ databases">
        <title>Genomic Encyclopedia of Type Strains, Phase IV (KMG-IV): sequencing the most valuable type-strain genomes for metagenomic binning, comparative biology and taxonomic classification.</title>
        <authorList>
            <person name="Goeker M."/>
        </authorList>
    </citation>
    <scope>NUCLEOTIDE SEQUENCE [LARGE SCALE GENOMIC DNA]</scope>
    <source>
        <strain evidence="1 2">DSM 23837</strain>
    </source>
</reference>
<name>A0ABT9WRF6_9BACI</name>
<dbReference type="Pfam" id="PF02566">
    <property type="entry name" value="OsmC"/>
    <property type="match status" value="1"/>
</dbReference>